<dbReference type="EMBL" id="CM045768">
    <property type="protein sequence ID" value="KAI7984293.1"/>
    <property type="molecule type" value="Genomic_DNA"/>
</dbReference>
<evidence type="ECO:0000313" key="2">
    <source>
        <dbReference type="Proteomes" id="UP001060215"/>
    </source>
</evidence>
<protein>
    <submittedName>
        <fullName evidence="1">TMV resistance protein N</fullName>
    </submittedName>
</protein>
<keyword evidence="2" id="KW-1185">Reference proteome</keyword>
<gene>
    <name evidence="1" type="ORF">LOK49_LG15G00380</name>
</gene>
<comment type="caution">
    <text evidence="1">The sequence shown here is derived from an EMBL/GenBank/DDBJ whole genome shotgun (WGS) entry which is preliminary data.</text>
</comment>
<organism evidence="1 2">
    <name type="scientific">Camellia lanceoleosa</name>
    <dbReference type="NCBI Taxonomy" id="1840588"/>
    <lineage>
        <taxon>Eukaryota</taxon>
        <taxon>Viridiplantae</taxon>
        <taxon>Streptophyta</taxon>
        <taxon>Embryophyta</taxon>
        <taxon>Tracheophyta</taxon>
        <taxon>Spermatophyta</taxon>
        <taxon>Magnoliopsida</taxon>
        <taxon>eudicotyledons</taxon>
        <taxon>Gunneridae</taxon>
        <taxon>Pentapetalae</taxon>
        <taxon>asterids</taxon>
        <taxon>Ericales</taxon>
        <taxon>Theaceae</taxon>
        <taxon>Camellia</taxon>
    </lineage>
</organism>
<dbReference type="Proteomes" id="UP001060215">
    <property type="component" value="Chromosome 11"/>
</dbReference>
<reference evidence="1 2" key="1">
    <citation type="journal article" date="2022" name="Plant J.">
        <title>Chromosome-level genome of Camellia lanceoleosa provides a valuable resource for understanding genome evolution and self-incompatibility.</title>
        <authorList>
            <person name="Gong W."/>
            <person name="Xiao S."/>
            <person name="Wang L."/>
            <person name="Liao Z."/>
            <person name="Chang Y."/>
            <person name="Mo W."/>
            <person name="Hu G."/>
            <person name="Li W."/>
            <person name="Zhao G."/>
            <person name="Zhu H."/>
            <person name="Hu X."/>
            <person name="Ji K."/>
            <person name="Xiang X."/>
            <person name="Song Q."/>
            <person name="Yuan D."/>
            <person name="Jin S."/>
            <person name="Zhang L."/>
        </authorList>
    </citation>
    <scope>NUCLEOTIDE SEQUENCE [LARGE SCALE GENOMIC DNA]</scope>
    <source>
        <strain evidence="1">SQ_2022a</strain>
    </source>
</reference>
<evidence type="ECO:0000313" key="1">
    <source>
        <dbReference type="EMBL" id="KAI7984293.1"/>
    </source>
</evidence>
<sequence>MAASWANEASSSSSSSTVQRKYDVFLSFSGIDTRLKFTSHLLAALEQHGFYTFRDDTKLNRGEDIGFELLKAIEESSISIIVFSKNYAMSKWCLDELVWIMECRKTFNQIILPIFYDVDPSNVRAQNGILAEAFAKHEEHFRKSADGKVEKWRAALTEAANLSGWDLKNVYNGDEAKLIAKIIEEVGNVIDLEHLSVADHPVGLEDRVQELRMLLRMESNDNDVRIVAVWGIGGLGKTTIAKNLYKLIHRRFDGSSFLADVRETWKKSNGLLKLQEQLLSDIFKNEIHHIRNIHQGKEVIIRRALRRKVLLVLDDVDDIKQLKELAIDQAYFGSGSRIIITTRDLSSLNFEVDEIYTPEELDENKSLQLFSWHAFKEDHPIENYVELSKQVVDYAKGLPLALEILGSFLSRIRSISEWESAIEKLKKIPHEGIQEKLEISYNSLSKEVKELFLDIACFFVGMNRNFIIKILKGCKVFPEIGLRILFDRCLIKYGPFDELEMHDMVRDMGREIVKKESNDEPGRRSRLWHHEDGLEVLRYGTGTKVVKGLFLNFPESKEVQVNAKAFENMNELWLLHLDYVHLSLGFEHNFRRLLWLSWNGCPLVWLPSKLYIEKLVALDLRYSKLKQVWKGTKDLNNLKFLYLSHCYYLTKTPNFSGLNNLEELLIDNCIRLVEIDESIGCLNKLIVLDMANCKKLEQFPSSILMLKSLEYLDLSGCSKLREFAGFKGSLSESLYTFFSSWALPRKNVDFIGFSLQGLRSLKTLKIANMSYLPSEIESLVTLTHLDLSGSKFLRTLPDSIYNLTRLQRLDMKNCNVSYLSSDIGNLISLTHLDLNGNDLRTLPDSIGNLTHLQILDMAYCNLSNLSSEIGNLVSLTDLDLTGNDLCALPDSIGNLTRLQLLNMEGCNVSHLPSEIWSLISLRELDLGENNLRSLPDSIGNLTCLTILAILDCNVSYLPSEIGSLISLERLFLDRNNLCKLPDSIGNLTHLECLSMTNCNVSHLPSEIGSLISLTELFLDGNNLCTLPDSVGNLYSLFELGMNNCNLSHLPSAIWKLLKWHSLSLSLKGCHKLTDSNFVNNVMKAAIWQVKDYCALYAIHGFVSHSEIHLTWGEVPRWFEYQTEGSYLSVKVPPLINQKIWSLAICVIYIGSNSNEKCNSFHLEYHINKVQRGSSIICDYDRLCSEDQMCLKFMSMSELESGDEVEIFITKWEHIQVKKCAAKLFFDVDEDTDDEDTDGEALAD</sequence>
<name>A0ACC0F847_9ERIC</name>
<proteinExistence type="predicted"/>
<accession>A0ACC0F847</accession>